<dbReference type="InterPro" id="IPR029032">
    <property type="entry name" value="AhpD-like"/>
</dbReference>
<dbReference type="RefSeq" id="WP_344801712.1">
    <property type="nucleotide sequence ID" value="NZ_BAABAB010000005.1"/>
</dbReference>
<reference evidence="2" key="1">
    <citation type="journal article" date="2019" name="Int. J. Syst. Evol. Microbiol.">
        <title>The Global Catalogue of Microorganisms (GCM) 10K type strain sequencing project: providing services to taxonomists for standard genome sequencing and annotation.</title>
        <authorList>
            <consortium name="The Broad Institute Genomics Platform"/>
            <consortium name="The Broad Institute Genome Sequencing Center for Infectious Disease"/>
            <person name="Wu L."/>
            <person name="Ma J."/>
        </authorList>
    </citation>
    <scope>NUCLEOTIDE SEQUENCE [LARGE SCALE GENOMIC DNA]</scope>
    <source>
        <strain evidence="2">JCM 16929</strain>
    </source>
</reference>
<dbReference type="PANTHER" id="PTHR35446">
    <property type="entry name" value="SI:CH211-175M2.5"/>
    <property type="match status" value="1"/>
</dbReference>
<dbReference type="PANTHER" id="PTHR35446:SF2">
    <property type="entry name" value="CARBOXYMUCONOLACTONE DECARBOXYLASE-LIKE DOMAIN-CONTAINING PROTEIN"/>
    <property type="match status" value="1"/>
</dbReference>
<comment type="caution">
    <text evidence="1">The sequence shown here is derived from an EMBL/GenBank/DDBJ whole genome shotgun (WGS) entry which is preliminary data.</text>
</comment>
<dbReference type="Gene3D" id="1.20.1290.10">
    <property type="entry name" value="AhpD-like"/>
    <property type="match status" value="1"/>
</dbReference>
<evidence type="ECO:0000313" key="2">
    <source>
        <dbReference type="Proteomes" id="UP001501490"/>
    </source>
</evidence>
<keyword evidence="2" id="KW-1185">Reference proteome</keyword>
<name>A0ABP6ZG36_9ACTN</name>
<gene>
    <name evidence="1" type="ORF">GCM10022236_07180</name>
</gene>
<dbReference type="Proteomes" id="UP001501490">
    <property type="component" value="Unassembled WGS sequence"/>
</dbReference>
<dbReference type="EMBL" id="BAABAB010000005">
    <property type="protein sequence ID" value="GAA3607958.1"/>
    <property type="molecule type" value="Genomic_DNA"/>
</dbReference>
<evidence type="ECO:0008006" key="3">
    <source>
        <dbReference type="Google" id="ProtNLM"/>
    </source>
</evidence>
<organism evidence="1 2">
    <name type="scientific">Microlunatus ginsengisoli</name>
    <dbReference type="NCBI Taxonomy" id="363863"/>
    <lineage>
        <taxon>Bacteria</taxon>
        <taxon>Bacillati</taxon>
        <taxon>Actinomycetota</taxon>
        <taxon>Actinomycetes</taxon>
        <taxon>Propionibacteriales</taxon>
        <taxon>Propionibacteriaceae</taxon>
        <taxon>Microlunatus</taxon>
    </lineage>
</organism>
<accession>A0ABP6ZG36</accession>
<sequence length="197" mass="20654">MSYLHEVDELQASDEVARLYEEDRARLGHVANYTRTFSARPAVYRAWQALNGSVKAATDLRTYEVATVAAARELRSSYCLLAHGSVLAGIVGETGVHELVAGDDGALDARDRAVARLAAKVATDASSITPDDYAELRGLGVDDAGILDVVLAAAARCFFSTVLDATGTLPDAAYASALSPALVGELTVGRPIEESAG</sequence>
<dbReference type="SUPFAM" id="SSF69118">
    <property type="entry name" value="AhpD-like"/>
    <property type="match status" value="1"/>
</dbReference>
<proteinExistence type="predicted"/>
<protein>
    <recommendedName>
        <fullName evidence="3">Peroxidase-related enzyme</fullName>
    </recommendedName>
</protein>
<evidence type="ECO:0000313" key="1">
    <source>
        <dbReference type="EMBL" id="GAA3607958.1"/>
    </source>
</evidence>